<dbReference type="SMART" id="SM00893">
    <property type="entry name" value="ETF"/>
    <property type="match status" value="1"/>
</dbReference>
<dbReference type="Gene3D" id="3.40.50.620">
    <property type="entry name" value="HUPs"/>
    <property type="match status" value="1"/>
</dbReference>
<evidence type="ECO:0000256" key="2">
    <source>
        <dbReference type="PIRSR" id="PIRSR000089-1"/>
    </source>
</evidence>
<comment type="cofactor">
    <cofactor evidence="2">
        <name>FAD</name>
        <dbReference type="ChEBI" id="CHEBI:57692"/>
    </cofactor>
    <text evidence="2">Binds 1 FAD per dimer.</text>
</comment>
<comment type="similarity">
    <text evidence="1">Belongs to the ETF alpha-subunit/FixB family.</text>
</comment>
<dbReference type="GO" id="GO:0033539">
    <property type="term" value="P:fatty acid beta-oxidation using acyl-CoA dehydrogenase"/>
    <property type="evidence" value="ECO:0007669"/>
    <property type="project" value="TreeGrafter"/>
</dbReference>
<evidence type="ECO:0000259" key="3">
    <source>
        <dbReference type="SMART" id="SM00893"/>
    </source>
</evidence>
<dbReference type="InterPro" id="IPR014731">
    <property type="entry name" value="ETF_asu_C"/>
</dbReference>
<dbReference type="InterPro" id="IPR014729">
    <property type="entry name" value="Rossmann-like_a/b/a_fold"/>
</dbReference>
<evidence type="ECO:0000256" key="1">
    <source>
        <dbReference type="ARBA" id="ARBA00005817"/>
    </source>
</evidence>
<accession>A0A9D2D0K7</accession>
<organism evidence="4 5">
    <name type="scientific">Candidatus Eubacterium avistercoris</name>
    <dbReference type="NCBI Taxonomy" id="2838567"/>
    <lineage>
        <taxon>Bacteria</taxon>
        <taxon>Bacillati</taxon>
        <taxon>Bacillota</taxon>
        <taxon>Clostridia</taxon>
        <taxon>Eubacteriales</taxon>
        <taxon>Eubacteriaceae</taxon>
        <taxon>Eubacterium</taxon>
    </lineage>
</organism>
<feature type="binding site" evidence="2">
    <location>
        <position position="216"/>
    </location>
    <ligand>
        <name>FAD</name>
        <dbReference type="ChEBI" id="CHEBI:57692"/>
    </ligand>
</feature>
<dbReference type="InterPro" id="IPR001308">
    <property type="entry name" value="ETF_a/FixB"/>
</dbReference>
<comment type="caution">
    <text evidence="4">The sequence shown here is derived from an EMBL/GenBank/DDBJ whole genome shotgun (WGS) entry which is preliminary data.</text>
</comment>
<dbReference type="PANTHER" id="PTHR43153:SF1">
    <property type="entry name" value="ELECTRON TRANSFER FLAVOPROTEIN SUBUNIT ALPHA, MITOCHONDRIAL"/>
    <property type="match status" value="1"/>
</dbReference>
<dbReference type="InterPro" id="IPR014730">
    <property type="entry name" value="ETF_a/b_N"/>
</dbReference>
<feature type="binding site" evidence="2">
    <location>
        <begin position="255"/>
        <end position="259"/>
    </location>
    <ligand>
        <name>FAD</name>
        <dbReference type="ChEBI" id="CHEBI:57692"/>
    </ligand>
</feature>
<gene>
    <name evidence="4" type="ORF">IAA08_00250</name>
</gene>
<dbReference type="Pfam" id="PF01012">
    <property type="entry name" value="ETF"/>
    <property type="match status" value="1"/>
</dbReference>
<dbReference type="GO" id="GO:0009055">
    <property type="term" value="F:electron transfer activity"/>
    <property type="evidence" value="ECO:0007669"/>
    <property type="project" value="InterPro"/>
</dbReference>
<feature type="binding site" evidence="2">
    <location>
        <begin position="272"/>
        <end position="279"/>
    </location>
    <ligand>
        <name>FAD</name>
        <dbReference type="ChEBI" id="CHEBI:57692"/>
    </ligand>
</feature>
<reference evidence="4" key="1">
    <citation type="journal article" date="2021" name="PeerJ">
        <title>Extensive microbial diversity within the chicken gut microbiome revealed by metagenomics and culture.</title>
        <authorList>
            <person name="Gilroy R."/>
            <person name="Ravi A."/>
            <person name="Getino M."/>
            <person name="Pursley I."/>
            <person name="Horton D.L."/>
            <person name="Alikhan N.F."/>
            <person name="Baker D."/>
            <person name="Gharbi K."/>
            <person name="Hall N."/>
            <person name="Watson M."/>
            <person name="Adriaenssens E.M."/>
            <person name="Foster-Nyarko E."/>
            <person name="Jarju S."/>
            <person name="Secka A."/>
            <person name="Antonio M."/>
            <person name="Oren A."/>
            <person name="Chaudhuri R.R."/>
            <person name="La Ragione R."/>
            <person name="Hildebrand F."/>
            <person name="Pallen M.J."/>
        </authorList>
    </citation>
    <scope>NUCLEOTIDE SEQUENCE</scope>
    <source>
        <strain evidence="4">CHK192-9172</strain>
    </source>
</reference>
<reference evidence="4" key="2">
    <citation type="submission" date="2021-04" db="EMBL/GenBank/DDBJ databases">
        <authorList>
            <person name="Gilroy R."/>
        </authorList>
    </citation>
    <scope>NUCLEOTIDE SEQUENCE</scope>
    <source>
        <strain evidence="4">CHK192-9172</strain>
    </source>
</reference>
<dbReference type="Pfam" id="PF00766">
    <property type="entry name" value="ETF_alpha"/>
    <property type="match status" value="1"/>
</dbReference>
<dbReference type="GO" id="GO:0050660">
    <property type="term" value="F:flavin adenine dinucleotide binding"/>
    <property type="evidence" value="ECO:0007669"/>
    <property type="project" value="InterPro"/>
</dbReference>
<dbReference type="SUPFAM" id="SSF52402">
    <property type="entry name" value="Adenine nucleotide alpha hydrolases-like"/>
    <property type="match status" value="1"/>
</dbReference>
<sequence>MKLTNVKDYMVYVELADGAPVNASLEILTRVSRLAPKSGEQVTAVIIGQNVSEGAQTAIAAGADKVICVEKEISQLEEYVQILTAIGKKYQPRVFFFPATQMGKDLVPVLSYKFDTASITDVTDIVEKAEGFDYVCSSYNGNILNEISYEAGFPQIVSVKSSSFKKELDSSRTGEIISEDIPVDRSLIKTELKETVKEIAEAVNLEEAQVVVAGGRGMGSKENFELVKELADVCKGVVGATRPAIESEWISRAHQVGQSGKTVAPKLYIACGISGATQHISGMSGSGYIVAINKDEDAPIFDIADVGIVGDAVKVIPLLIEAIKKEKAQ</sequence>
<name>A0A9D2D0K7_9FIRM</name>
<dbReference type="AlphaFoldDB" id="A0A9D2D0K7"/>
<dbReference type="SUPFAM" id="SSF52467">
    <property type="entry name" value="DHS-like NAD/FAD-binding domain"/>
    <property type="match status" value="1"/>
</dbReference>
<feature type="binding site" evidence="2">
    <location>
        <begin position="241"/>
        <end position="242"/>
    </location>
    <ligand>
        <name>FAD</name>
        <dbReference type="ChEBI" id="CHEBI:57692"/>
    </ligand>
</feature>
<evidence type="ECO:0000313" key="5">
    <source>
        <dbReference type="Proteomes" id="UP000824024"/>
    </source>
</evidence>
<keyword evidence="2" id="KW-0274">FAD</keyword>
<dbReference type="PANTHER" id="PTHR43153">
    <property type="entry name" value="ELECTRON TRANSFER FLAVOPROTEIN ALPHA"/>
    <property type="match status" value="1"/>
</dbReference>
<feature type="binding site" evidence="2">
    <location>
        <position position="293"/>
    </location>
    <ligand>
        <name>FAD</name>
        <dbReference type="ChEBI" id="CHEBI:57692"/>
    </ligand>
</feature>
<keyword evidence="2" id="KW-0285">Flavoprotein</keyword>
<dbReference type="PIRSF" id="PIRSF000089">
    <property type="entry name" value="Electra_flavoP_a"/>
    <property type="match status" value="1"/>
</dbReference>
<protein>
    <submittedName>
        <fullName evidence="4">Electron transfer flavoprotein subunit alpha/FixB family protein</fullName>
    </submittedName>
</protein>
<dbReference type="Proteomes" id="UP000824024">
    <property type="component" value="Unassembled WGS sequence"/>
</dbReference>
<dbReference type="Gene3D" id="3.40.50.1220">
    <property type="entry name" value="TPP-binding domain"/>
    <property type="match status" value="1"/>
</dbReference>
<dbReference type="InterPro" id="IPR029035">
    <property type="entry name" value="DHS-like_NAD/FAD-binding_dom"/>
</dbReference>
<dbReference type="EMBL" id="DXCH01000005">
    <property type="protein sequence ID" value="HIZ06347.1"/>
    <property type="molecule type" value="Genomic_DNA"/>
</dbReference>
<evidence type="ECO:0000313" key="4">
    <source>
        <dbReference type="EMBL" id="HIZ06347.1"/>
    </source>
</evidence>
<proteinExistence type="inferred from homology"/>
<feature type="domain" description="Electron transfer flavoprotein alpha/beta-subunit N-terminal" evidence="3">
    <location>
        <begin position="9"/>
        <end position="192"/>
    </location>
</feature>